<gene>
    <name evidence="3" type="ORF">FYJ45_26520</name>
</gene>
<dbReference type="Proteomes" id="UP000436047">
    <property type="component" value="Unassembled WGS sequence"/>
</dbReference>
<sequence>MDYEKLTYINSRGETLEFGITSVYHCNVSKDVTGIAGIDNTIYKTNSMGQHGDTYIGQRYEARDITIVGNINTTDKDRVLELRRKAEKILNAELDAKLIYTYKDFVRVIDCRVDGRPVFKSSKVFMQFTIPITCCNPFWREEAEAKKDIAAWVSSWEFDFEIPEEGIELGYREPSVIVNVYNEGDVRSGMRVEFRAIGTVVNPVLLNVNTQEYIKLIDTTMVAGDVITINTDYGSKGATLTRDGEVIDYFRHIDVDSTFMQLAIGDNVFRYDAESGVTALEATIYHSNKYLGV</sequence>
<dbReference type="GeneID" id="86056556"/>
<comment type="caution">
    <text evidence="3">The sequence shown here is derived from an EMBL/GenBank/DDBJ whole genome shotgun (WGS) entry which is preliminary data.</text>
</comment>
<name>A0A6N7WM83_9FIRM</name>
<dbReference type="Gene3D" id="2.60.120.860">
    <property type="match status" value="1"/>
</dbReference>
<dbReference type="Pfam" id="PF22768">
    <property type="entry name" value="SPP1_Dit"/>
    <property type="match status" value="1"/>
</dbReference>
<evidence type="ECO:0000259" key="1">
    <source>
        <dbReference type="Pfam" id="PF05709"/>
    </source>
</evidence>
<keyword evidence="4" id="KW-1185">Reference proteome</keyword>
<reference evidence="3 4" key="1">
    <citation type="submission" date="2019-08" db="EMBL/GenBank/DDBJ databases">
        <title>In-depth cultivation of the pig gut microbiome towards novel bacterial diversity and tailored functional studies.</title>
        <authorList>
            <person name="Wylensek D."/>
            <person name="Hitch T.C.A."/>
            <person name="Clavel T."/>
        </authorList>
    </citation>
    <scope>NUCLEOTIDE SEQUENCE [LARGE SCALE GENOMIC DNA]</scope>
    <source>
        <strain evidence="3 4">WCA-389-WT-23B</strain>
    </source>
</reference>
<dbReference type="AlphaFoldDB" id="A0A6N7WM83"/>
<evidence type="ECO:0000259" key="2">
    <source>
        <dbReference type="Pfam" id="PF22768"/>
    </source>
</evidence>
<dbReference type="EMBL" id="VUMI01000073">
    <property type="protein sequence ID" value="MSS91647.1"/>
    <property type="molecule type" value="Genomic_DNA"/>
</dbReference>
<dbReference type="Pfam" id="PF05709">
    <property type="entry name" value="Sipho_tail"/>
    <property type="match status" value="1"/>
</dbReference>
<feature type="domain" description="Siphovirus-type tail component C-terminal" evidence="2">
    <location>
        <begin position="184"/>
        <end position="290"/>
    </location>
</feature>
<feature type="domain" description="Siphovirus-type tail component RIFT-related" evidence="1">
    <location>
        <begin position="37"/>
        <end position="134"/>
    </location>
</feature>
<evidence type="ECO:0000313" key="4">
    <source>
        <dbReference type="Proteomes" id="UP000436047"/>
    </source>
</evidence>
<organism evidence="3 4">
    <name type="scientific">Eisenbergiella porci</name>
    <dbReference type="NCBI Taxonomy" id="2652274"/>
    <lineage>
        <taxon>Bacteria</taxon>
        <taxon>Bacillati</taxon>
        <taxon>Bacillota</taxon>
        <taxon>Clostridia</taxon>
        <taxon>Lachnospirales</taxon>
        <taxon>Lachnospiraceae</taxon>
        <taxon>Eisenbergiella</taxon>
    </lineage>
</organism>
<proteinExistence type="predicted"/>
<accession>A0A6N7WM83</accession>
<dbReference type="InterPro" id="IPR008841">
    <property type="entry name" value="Siphovirus-type_tail_N"/>
</dbReference>
<protein>
    <submittedName>
        <fullName evidence="3">Phage tail family protein</fullName>
    </submittedName>
</protein>
<dbReference type="RefSeq" id="WP_154468035.1">
    <property type="nucleotide sequence ID" value="NZ_VUMI01000073.1"/>
</dbReference>
<dbReference type="Gene3D" id="2.40.30.200">
    <property type="match status" value="1"/>
</dbReference>
<evidence type="ECO:0000313" key="3">
    <source>
        <dbReference type="EMBL" id="MSS91647.1"/>
    </source>
</evidence>
<dbReference type="InterPro" id="IPR054738">
    <property type="entry name" value="Siphovirus-type_tail_C"/>
</dbReference>